<dbReference type="PANTHER" id="PTHR43197">
    <property type="entry name" value="UTP--GLUCOSE-1-PHOSPHATE URIDYLYLTRANSFERASE"/>
    <property type="match status" value="1"/>
</dbReference>
<proteinExistence type="predicted"/>
<dbReference type="InterPro" id="IPR005771">
    <property type="entry name" value="GalU_uridylyltTrfase_bac/arc"/>
</dbReference>
<keyword evidence="4" id="KW-1185">Reference proteome</keyword>
<organism evidence="3 4">
    <name type="scientific">Lentibacillus juripiscarius</name>
    <dbReference type="NCBI Taxonomy" id="257446"/>
    <lineage>
        <taxon>Bacteria</taxon>
        <taxon>Bacillati</taxon>
        <taxon>Bacillota</taxon>
        <taxon>Bacilli</taxon>
        <taxon>Bacillales</taxon>
        <taxon>Bacillaceae</taxon>
        <taxon>Lentibacillus</taxon>
    </lineage>
</organism>
<comment type="caution">
    <text evidence="3">The sequence shown here is derived from an EMBL/GenBank/DDBJ whole genome shotgun (WGS) entry which is preliminary data.</text>
</comment>
<gene>
    <name evidence="3" type="ORF">ACFSUO_08170</name>
</gene>
<keyword evidence="2 3" id="KW-0548">Nucleotidyltransferase</keyword>
<dbReference type="Gene3D" id="3.90.550.10">
    <property type="entry name" value="Spore Coat Polysaccharide Biosynthesis Protein SpsA, Chain A"/>
    <property type="match status" value="1"/>
</dbReference>
<reference evidence="4" key="1">
    <citation type="journal article" date="2019" name="Int. J. Syst. Evol. Microbiol.">
        <title>The Global Catalogue of Microorganisms (GCM) 10K type strain sequencing project: providing services to taxonomists for standard genome sequencing and annotation.</title>
        <authorList>
            <consortium name="The Broad Institute Genomics Platform"/>
            <consortium name="The Broad Institute Genome Sequencing Center for Infectious Disease"/>
            <person name="Wu L."/>
            <person name="Ma J."/>
        </authorList>
    </citation>
    <scope>NUCLEOTIDE SEQUENCE [LARGE SCALE GENOMIC DNA]</scope>
    <source>
        <strain evidence="4">TISTR 1535</strain>
    </source>
</reference>
<evidence type="ECO:0000256" key="2">
    <source>
        <dbReference type="ARBA" id="ARBA00022695"/>
    </source>
</evidence>
<dbReference type="SUPFAM" id="SSF53448">
    <property type="entry name" value="Nucleotide-diphospho-sugar transferases"/>
    <property type="match status" value="1"/>
</dbReference>
<dbReference type="EMBL" id="JBHUNA010000018">
    <property type="protein sequence ID" value="MFD2760941.1"/>
    <property type="molecule type" value="Genomic_DNA"/>
</dbReference>
<accession>A0ABW5V685</accession>
<evidence type="ECO:0000313" key="3">
    <source>
        <dbReference type="EMBL" id="MFD2760941.1"/>
    </source>
</evidence>
<dbReference type="GO" id="GO:0016779">
    <property type="term" value="F:nucleotidyltransferase activity"/>
    <property type="evidence" value="ECO:0007669"/>
    <property type="project" value="UniProtKB-KW"/>
</dbReference>
<dbReference type="InterPro" id="IPR029044">
    <property type="entry name" value="Nucleotide-diphossugar_trans"/>
</dbReference>
<feature type="non-terminal residue" evidence="3">
    <location>
        <position position="1"/>
    </location>
</feature>
<protein>
    <submittedName>
        <fullName evidence="3">UTP--glucose-1-phosphate uridylyltransferase</fullName>
    </submittedName>
</protein>
<sequence>LTPAVFDILKHLEPGKGDEIQLTDAIERLNAQEQVLAYNFSGKRYDIGDKLGFVQATIDFALNRTDLHTDIESYMKKTLDHLEKQEDIQ</sequence>
<dbReference type="PANTHER" id="PTHR43197:SF1">
    <property type="entry name" value="UTP--GLUCOSE-1-PHOSPHATE URIDYLYLTRANSFERASE"/>
    <property type="match status" value="1"/>
</dbReference>
<name>A0ABW5V685_9BACI</name>
<evidence type="ECO:0000256" key="1">
    <source>
        <dbReference type="ARBA" id="ARBA00022679"/>
    </source>
</evidence>
<evidence type="ECO:0000313" key="4">
    <source>
        <dbReference type="Proteomes" id="UP001597502"/>
    </source>
</evidence>
<keyword evidence="1" id="KW-0808">Transferase</keyword>
<dbReference type="Proteomes" id="UP001597502">
    <property type="component" value="Unassembled WGS sequence"/>
</dbReference>